<dbReference type="PANTHER" id="PTHR46732">
    <property type="entry name" value="ATP-DEPENDENT PROTEASE LA (LON) DOMAIN PROTEIN"/>
    <property type="match status" value="1"/>
</dbReference>
<evidence type="ECO:0000313" key="3">
    <source>
        <dbReference type="Proteomes" id="UP000501534"/>
    </source>
</evidence>
<dbReference type="Pfam" id="PF02190">
    <property type="entry name" value="LON_substr_bdg"/>
    <property type="match status" value="1"/>
</dbReference>
<name>A0A6M4GPB8_9PROT</name>
<dbReference type="Proteomes" id="UP000501534">
    <property type="component" value="Chromosome"/>
</dbReference>
<accession>A0A6M4GPB8</accession>
<sequence>MLILNLLGAGRKPERVPIFPLSTVLYPRALLPLRIFEARYMDMAKECLKTGSLFGVCLIKEGAEVGTPAVPEPVGCLARIAEADMEELGILKVKAEGLERFRIVSTETGANGLIVGEIERLAVEEEMADTPGLEESAEFLRKAIIGIGEDRFTAPHPFEDASWVSFRLAEILPLRNDVKQKLLELRDASVRLAILHRFLRQQKLIA</sequence>
<gene>
    <name evidence="2" type="ORF">DSM104443_00077</name>
</gene>
<dbReference type="InterPro" id="IPR046336">
    <property type="entry name" value="Lon_prtase_N_sf"/>
</dbReference>
<dbReference type="InterPro" id="IPR003111">
    <property type="entry name" value="Lon_prtase_N"/>
</dbReference>
<dbReference type="EMBL" id="CP053069">
    <property type="protein sequence ID" value="QJR09042.1"/>
    <property type="molecule type" value="Genomic_DNA"/>
</dbReference>
<evidence type="ECO:0000259" key="1">
    <source>
        <dbReference type="PROSITE" id="PS51787"/>
    </source>
</evidence>
<evidence type="ECO:0000313" key="2">
    <source>
        <dbReference type="EMBL" id="QJR09042.1"/>
    </source>
</evidence>
<dbReference type="Gene3D" id="2.30.130.40">
    <property type="entry name" value="LON domain-like"/>
    <property type="match status" value="1"/>
</dbReference>
<dbReference type="KEGG" id="uru:DSM104443_00077"/>
<reference evidence="2 3" key="1">
    <citation type="submission" date="2020-04" db="EMBL/GenBank/DDBJ databases">
        <title>Usitatibacter rugosus gen. nov., sp. nov. and Usitatibacter palustris sp. nov., novel members of Usitatibacteraceae fam. nov. within the order Nitrosomonadales isolated from soil.</title>
        <authorList>
            <person name="Huber K.J."/>
            <person name="Neumann-Schaal M."/>
            <person name="Geppert A."/>
            <person name="Luckner M."/>
            <person name="Wanner G."/>
            <person name="Overmann J."/>
        </authorList>
    </citation>
    <scope>NUCLEOTIDE SEQUENCE [LARGE SCALE GENOMIC DNA]</scope>
    <source>
        <strain evidence="2 3">0125_3</strain>
    </source>
</reference>
<dbReference type="RefSeq" id="WP_212756851.1">
    <property type="nucleotide sequence ID" value="NZ_CP053069.1"/>
</dbReference>
<dbReference type="PANTHER" id="PTHR46732:SF8">
    <property type="entry name" value="ATP-DEPENDENT PROTEASE LA (LON) DOMAIN PROTEIN"/>
    <property type="match status" value="1"/>
</dbReference>
<dbReference type="AlphaFoldDB" id="A0A6M4GPB8"/>
<protein>
    <recommendedName>
        <fullName evidence="1">Lon N-terminal domain-containing protein</fullName>
    </recommendedName>
</protein>
<dbReference type="SUPFAM" id="SSF88697">
    <property type="entry name" value="PUA domain-like"/>
    <property type="match status" value="1"/>
</dbReference>
<dbReference type="PROSITE" id="PS51787">
    <property type="entry name" value="LON_N"/>
    <property type="match status" value="1"/>
</dbReference>
<dbReference type="InterPro" id="IPR015947">
    <property type="entry name" value="PUA-like_sf"/>
</dbReference>
<dbReference type="SMART" id="SM00464">
    <property type="entry name" value="LON"/>
    <property type="match status" value="1"/>
</dbReference>
<keyword evidence="3" id="KW-1185">Reference proteome</keyword>
<feature type="domain" description="Lon N-terminal" evidence="1">
    <location>
        <begin position="16"/>
        <end position="203"/>
    </location>
</feature>
<proteinExistence type="predicted"/>
<organism evidence="2 3">
    <name type="scientific">Usitatibacter rugosus</name>
    <dbReference type="NCBI Taxonomy" id="2732067"/>
    <lineage>
        <taxon>Bacteria</taxon>
        <taxon>Pseudomonadati</taxon>
        <taxon>Pseudomonadota</taxon>
        <taxon>Betaproteobacteria</taxon>
        <taxon>Nitrosomonadales</taxon>
        <taxon>Usitatibacteraceae</taxon>
        <taxon>Usitatibacter</taxon>
    </lineage>
</organism>
<dbReference type="Gene3D" id="1.10.4060.10">
    <property type="entry name" value="BPP1347 like domain"/>
    <property type="match status" value="1"/>
</dbReference>